<dbReference type="Gene3D" id="3.40.630.30">
    <property type="match status" value="1"/>
</dbReference>
<dbReference type="EMBL" id="JBHUIO010000002">
    <property type="protein sequence ID" value="MFD2169172.1"/>
    <property type="molecule type" value="Genomic_DNA"/>
</dbReference>
<gene>
    <name evidence="4" type="ORF">ACFSOY_03950</name>
</gene>
<evidence type="ECO:0000313" key="4">
    <source>
        <dbReference type="EMBL" id="MFD2169172.1"/>
    </source>
</evidence>
<comment type="caution">
    <text evidence="4">The sequence shown here is derived from an EMBL/GenBank/DDBJ whole genome shotgun (WGS) entry which is preliminary data.</text>
</comment>
<dbReference type="InterPro" id="IPR016181">
    <property type="entry name" value="Acyl_CoA_acyltransferase"/>
</dbReference>
<dbReference type="SUPFAM" id="SSF55729">
    <property type="entry name" value="Acyl-CoA N-acyltransferases (Nat)"/>
    <property type="match status" value="1"/>
</dbReference>
<dbReference type="InterPro" id="IPR000182">
    <property type="entry name" value="GNAT_dom"/>
</dbReference>
<keyword evidence="2 4" id="KW-0012">Acyltransferase</keyword>
<evidence type="ECO:0000259" key="3">
    <source>
        <dbReference type="PROSITE" id="PS51186"/>
    </source>
</evidence>
<evidence type="ECO:0000313" key="5">
    <source>
        <dbReference type="Proteomes" id="UP001597343"/>
    </source>
</evidence>
<accession>A0ABW4ZT57</accession>
<dbReference type="EC" id="2.3.-.-" evidence="4"/>
<keyword evidence="1 4" id="KW-0808">Transferase</keyword>
<name>A0ABW4ZT57_9BACL</name>
<dbReference type="InterPro" id="IPR050832">
    <property type="entry name" value="Bact_Acetyltransf"/>
</dbReference>
<dbReference type="Proteomes" id="UP001597343">
    <property type="component" value="Unassembled WGS sequence"/>
</dbReference>
<dbReference type="PANTHER" id="PTHR43877">
    <property type="entry name" value="AMINOALKYLPHOSPHONATE N-ACETYLTRANSFERASE-RELATED-RELATED"/>
    <property type="match status" value="1"/>
</dbReference>
<evidence type="ECO:0000256" key="1">
    <source>
        <dbReference type="ARBA" id="ARBA00022679"/>
    </source>
</evidence>
<protein>
    <submittedName>
        <fullName evidence="4">GNAT family N-acetyltransferase</fullName>
        <ecNumber evidence="4">2.3.-.-</ecNumber>
    </submittedName>
</protein>
<dbReference type="Pfam" id="PF00583">
    <property type="entry name" value="Acetyltransf_1"/>
    <property type="match status" value="1"/>
</dbReference>
<dbReference type="CDD" id="cd04301">
    <property type="entry name" value="NAT_SF"/>
    <property type="match status" value="1"/>
</dbReference>
<sequence>MEYRVIERSAQLSDQLLDEIALVIKESWRKLYRNLDVYEESYEQDTSFWGAPMIEKELAAGNRWLLGLEDGRCVAAVLLEEIQEEGERAVMLRMLGVLPDQQGKSLGTLLIERAEQIAREEGNGRLTLFTSSLLTTLVAFYKRNGFHEYRREEVERFGLRYDRVFLDKRLV</sequence>
<proteinExistence type="predicted"/>
<feature type="domain" description="N-acetyltransferase" evidence="3">
    <location>
        <begin position="1"/>
        <end position="171"/>
    </location>
</feature>
<dbReference type="PROSITE" id="PS51186">
    <property type="entry name" value="GNAT"/>
    <property type="match status" value="1"/>
</dbReference>
<evidence type="ECO:0000256" key="2">
    <source>
        <dbReference type="ARBA" id="ARBA00023315"/>
    </source>
</evidence>
<reference evidence="5" key="1">
    <citation type="journal article" date="2019" name="Int. J. Syst. Evol. Microbiol.">
        <title>The Global Catalogue of Microorganisms (GCM) 10K type strain sequencing project: providing services to taxonomists for standard genome sequencing and annotation.</title>
        <authorList>
            <consortium name="The Broad Institute Genomics Platform"/>
            <consortium name="The Broad Institute Genome Sequencing Center for Infectious Disease"/>
            <person name="Wu L."/>
            <person name="Ma J."/>
        </authorList>
    </citation>
    <scope>NUCLEOTIDE SEQUENCE [LARGE SCALE GENOMIC DNA]</scope>
    <source>
        <strain evidence="5">CGMCC 1.13574</strain>
    </source>
</reference>
<organism evidence="4 5">
    <name type="scientific">Tumebacillus lipolyticus</name>
    <dbReference type="NCBI Taxonomy" id="1280370"/>
    <lineage>
        <taxon>Bacteria</taxon>
        <taxon>Bacillati</taxon>
        <taxon>Bacillota</taxon>
        <taxon>Bacilli</taxon>
        <taxon>Bacillales</taxon>
        <taxon>Alicyclobacillaceae</taxon>
        <taxon>Tumebacillus</taxon>
    </lineage>
</organism>
<keyword evidence="5" id="KW-1185">Reference proteome</keyword>
<dbReference type="GO" id="GO:0016746">
    <property type="term" value="F:acyltransferase activity"/>
    <property type="evidence" value="ECO:0007669"/>
    <property type="project" value="UniProtKB-KW"/>
</dbReference>
<dbReference type="RefSeq" id="WP_386044220.1">
    <property type="nucleotide sequence ID" value="NZ_JBHUIO010000002.1"/>
</dbReference>